<gene>
    <name evidence="2" type="ORF">SapgrDRAFT_0974</name>
</gene>
<dbReference type="Gene3D" id="1.10.510.10">
    <property type="entry name" value="Transferase(Phosphotransferase) domain 1"/>
    <property type="match status" value="1"/>
</dbReference>
<evidence type="ECO:0000313" key="2">
    <source>
        <dbReference type="EMBL" id="EJF52703.1"/>
    </source>
</evidence>
<evidence type="ECO:0000313" key="3">
    <source>
        <dbReference type="Proteomes" id="UP000005113"/>
    </source>
</evidence>
<dbReference type="GO" id="GO:0004674">
    <property type="term" value="F:protein serine/threonine kinase activity"/>
    <property type="evidence" value="ECO:0007669"/>
    <property type="project" value="TreeGrafter"/>
</dbReference>
<dbReference type="PROSITE" id="PS00108">
    <property type="entry name" value="PROTEIN_KINASE_ST"/>
    <property type="match status" value="1"/>
</dbReference>
<dbReference type="Gene3D" id="3.30.200.20">
    <property type="entry name" value="Phosphorylase Kinase, domain 1"/>
    <property type="match status" value="1"/>
</dbReference>
<reference evidence="3" key="1">
    <citation type="journal article" date="2012" name="Stand. Genomic Sci.">
        <title>Permanent draft genome sequence of the gliding predator Saprospira grandis strain Sa g1 (= HR1).</title>
        <authorList>
            <person name="Mavromatis K."/>
            <person name="Chertkov O."/>
            <person name="Lapidus A."/>
            <person name="Nolan M."/>
            <person name="Lucas S."/>
            <person name="Tice H."/>
            <person name="Del Rio T.G."/>
            <person name="Cheng J.F."/>
            <person name="Han C."/>
            <person name="Tapia R."/>
            <person name="Bruce D."/>
            <person name="Goodwin L.A."/>
            <person name="Pitluck S."/>
            <person name="Huntemann M."/>
            <person name="Liolios K."/>
            <person name="Pagani I."/>
            <person name="Ivanova N."/>
            <person name="Mikhailova N."/>
            <person name="Pati A."/>
            <person name="Chen A."/>
            <person name="Palaniappan K."/>
            <person name="Land M."/>
            <person name="Brambilla E.M."/>
            <person name="Rohde M."/>
            <person name="Spring S."/>
            <person name="Goker M."/>
            <person name="Detter J.C."/>
            <person name="Bristow J."/>
            <person name="Eisen J.A."/>
            <person name="Markowitz V."/>
            <person name="Hugenholtz P."/>
            <person name="Kyrpides N.C."/>
            <person name="Klenk H.P."/>
            <person name="Woyke T."/>
        </authorList>
    </citation>
    <scope>NUCLEOTIDE SEQUENCE [LARGE SCALE GENOMIC DNA]</scope>
    <source>
        <strain evidence="3">DSM 2844</strain>
    </source>
</reference>
<name>J1I327_9BACT</name>
<dbReference type="Pfam" id="PF00069">
    <property type="entry name" value="Pkinase"/>
    <property type="match status" value="1"/>
</dbReference>
<dbReference type="SUPFAM" id="SSF56112">
    <property type="entry name" value="Protein kinase-like (PK-like)"/>
    <property type="match status" value="1"/>
</dbReference>
<dbReference type="Proteomes" id="UP000005113">
    <property type="component" value="Unassembled WGS sequence"/>
</dbReference>
<dbReference type="PANTHER" id="PTHR44167:SF30">
    <property type="entry name" value="PHOSPHORYLASE KINASE"/>
    <property type="match status" value="1"/>
</dbReference>
<dbReference type="EMBL" id="JH719942">
    <property type="protein sequence ID" value="EJF52703.1"/>
    <property type="molecule type" value="Genomic_DNA"/>
</dbReference>
<feature type="domain" description="Protein kinase" evidence="1">
    <location>
        <begin position="23"/>
        <end position="269"/>
    </location>
</feature>
<dbReference type="GO" id="GO:0005524">
    <property type="term" value="F:ATP binding"/>
    <property type="evidence" value="ECO:0007669"/>
    <property type="project" value="InterPro"/>
</dbReference>
<organism evidence="2 3">
    <name type="scientific">Saprospira grandis DSM 2844</name>
    <dbReference type="NCBI Taxonomy" id="694433"/>
    <lineage>
        <taxon>Bacteria</taxon>
        <taxon>Pseudomonadati</taxon>
        <taxon>Bacteroidota</taxon>
        <taxon>Saprospiria</taxon>
        <taxon>Saprospirales</taxon>
        <taxon>Saprospiraceae</taxon>
        <taxon>Saprospira</taxon>
    </lineage>
</organism>
<evidence type="ECO:0000259" key="1">
    <source>
        <dbReference type="PROSITE" id="PS50011"/>
    </source>
</evidence>
<dbReference type="PANTHER" id="PTHR44167">
    <property type="entry name" value="OVARIAN-SPECIFIC SERINE/THREONINE-PROTEIN KINASE LOK-RELATED"/>
    <property type="match status" value="1"/>
</dbReference>
<dbReference type="InterPro" id="IPR000719">
    <property type="entry name" value="Prot_kinase_dom"/>
</dbReference>
<dbReference type="OrthoDB" id="9813021at2"/>
<dbReference type="PROSITE" id="PS50011">
    <property type="entry name" value="PROTEIN_KINASE_DOM"/>
    <property type="match status" value="1"/>
</dbReference>
<dbReference type="HOGENOM" id="CLU_560123_0_0_10"/>
<dbReference type="InterPro" id="IPR008271">
    <property type="entry name" value="Ser/Thr_kinase_AS"/>
</dbReference>
<dbReference type="AlphaFoldDB" id="J1I327"/>
<keyword evidence="2" id="KW-0808">Transferase</keyword>
<sequence length="478" mass="55384">MEKKFNNGNMKRKFNRGDVYGDWELIEKVSHGGNGSVWTCRNKDDEQYAIKLLIKKKEQAHQRFQDEVTIIKSCQDIKGVVKIIDSSLPQVGSESPPFYVMPLGEPLVEVVKNYPFEKKIDVFIEITQIIVQLHARTIAHRDIKPLNFIVVNGKPVIIDFGLVDFPNKEDITGPKDRIGPRWTIAPEISRYPESNIDYLKSDIYSLAKTFWMVICGNERGFEGQYSTNQELNISEKKYTIPIDELLIESTSNDPSKRPTAQLFLEKLLLWKKKNNNYHGRVDDQWRYIQNVLFPVSIPDAAVWSSFKDILNVLKLISNIDQLNYVFKPNDGHNNLIDVKKSSEDGCIELIFPGVIDIVKPKKLSFESMSENLNGSFFRLETYSLAPLGPSDFNDNMEYLCERISTQEYLPIEMYNDIVDGEGYDHISRDDIRQVRRFFSGDFVIFSKSFRYTLMMKSDSHNKMSKENFNTYIRKLSIL</sequence>
<dbReference type="InterPro" id="IPR011009">
    <property type="entry name" value="Kinase-like_dom_sf"/>
</dbReference>
<dbReference type="RefSeq" id="WP_002657852.1">
    <property type="nucleotide sequence ID" value="NZ_JH719942.1"/>
</dbReference>
<keyword evidence="2" id="KW-0418">Kinase</keyword>
<protein>
    <submittedName>
        <fullName evidence="2">Protein kinase family protein</fullName>
    </submittedName>
</protein>
<dbReference type="SMART" id="SM00220">
    <property type="entry name" value="S_TKc"/>
    <property type="match status" value="1"/>
</dbReference>
<proteinExistence type="predicted"/>
<accession>J1I327</accession>